<dbReference type="AlphaFoldDB" id="A0A5J4W2Z2"/>
<dbReference type="Proteomes" id="UP000324800">
    <property type="component" value="Unassembled WGS sequence"/>
</dbReference>
<evidence type="ECO:0000313" key="2">
    <source>
        <dbReference type="Proteomes" id="UP000324800"/>
    </source>
</evidence>
<comment type="caution">
    <text evidence="1">The sequence shown here is derived from an EMBL/GenBank/DDBJ whole genome shotgun (WGS) entry which is preliminary data.</text>
</comment>
<organism evidence="1 2">
    <name type="scientific">Streblomastix strix</name>
    <dbReference type="NCBI Taxonomy" id="222440"/>
    <lineage>
        <taxon>Eukaryota</taxon>
        <taxon>Metamonada</taxon>
        <taxon>Preaxostyla</taxon>
        <taxon>Oxymonadida</taxon>
        <taxon>Streblomastigidae</taxon>
        <taxon>Streblomastix</taxon>
    </lineage>
</organism>
<evidence type="ECO:0000313" key="1">
    <source>
        <dbReference type="EMBL" id="KAA6388926.1"/>
    </source>
</evidence>
<gene>
    <name evidence="1" type="ORF">EZS28_015547</name>
</gene>
<name>A0A5J4W2Z2_9EUKA</name>
<dbReference type="EMBL" id="SNRW01003784">
    <property type="protein sequence ID" value="KAA6388926.1"/>
    <property type="molecule type" value="Genomic_DNA"/>
</dbReference>
<accession>A0A5J4W2Z2</accession>
<protein>
    <submittedName>
        <fullName evidence="1">Uncharacterized protein</fullName>
    </submittedName>
</protein>
<reference evidence="1 2" key="1">
    <citation type="submission" date="2019-03" db="EMBL/GenBank/DDBJ databases">
        <title>Single cell metagenomics reveals metabolic interactions within the superorganism composed of flagellate Streblomastix strix and complex community of Bacteroidetes bacteria on its surface.</title>
        <authorList>
            <person name="Treitli S.C."/>
            <person name="Kolisko M."/>
            <person name="Husnik F."/>
            <person name="Keeling P."/>
            <person name="Hampl V."/>
        </authorList>
    </citation>
    <scope>NUCLEOTIDE SEQUENCE [LARGE SCALE GENOMIC DNA]</scope>
    <source>
        <strain evidence="1">ST1C</strain>
    </source>
</reference>
<proteinExistence type="predicted"/>
<sequence>MDECESEYDGVLDTKSLCTCVYLLDDQDLLQLLLQRCVFDLLMVRECLPLRILDLDRAEQQEEEYEHEGVQYDCDSYEGEYDVYEQDLEQEMELE</sequence>